<dbReference type="EMBL" id="AAKRAK010000032">
    <property type="protein sequence ID" value="ECU7934810.1"/>
    <property type="molecule type" value="Genomic_DNA"/>
</dbReference>
<dbReference type="EMBL" id="AAKNHU010000077">
    <property type="protein sequence ID" value="ECT6086671.1"/>
    <property type="molecule type" value="Genomic_DNA"/>
</dbReference>
<dbReference type="EMBL" id="AAHYCG010000052">
    <property type="protein sequence ID" value="ECB6029123.1"/>
    <property type="molecule type" value="Genomic_DNA"/>
</dbReference>
<comment type="caution">
    <text evidence="59">The sequence shown here is derived from an EMBL/GenBank/DDBJ whole genome shotgun (WGS) entry which is preliminary data.</text>
</comment>
<evidence type="ECO:0000313" key="7">
    <source>
        <dbReference type="EMBL" id="EBR9966498.1"/>
    </source>
</evidence>
<evidence type="ECO:0000313" key="50">
    <source>
        <dbReference type="EMBL" id="HAE1324502.1"/>
    </source>
</evidence>
<dbReference type="OMA" id="GCVNANY"/>
<dbReference type="EMBL" id="DAAFUE010000009">
    <property type="protein sequence ID" value="HAB1571693.1"/>
    <property type="molecule type" value="Genomic_DNA"/>
</dbReference>
<dbReference type="EMBL" id="DAARAH010000073">
    <property type="protein sequence ID" value="HAE1606518.1"/>
    <property type="molecule type" value="Genomic_DNA"/>
</dbReference>
<dbReference type="Proteomes" id="UP000839928">
    <property type="component" value="Unassembled WGS sequence"/>
</dbReference>
<evidence type="ECO:0000313" key="54">
    <source>
        <dbReference type="EMBL" id="HAE6728914.1"/>
    </source>
</evidence>
<evidence type="ECO:0000313" key="59">
    <source>
        <dbReference type="EMBL" id="PVL85197.1"/>
    </source>
</evidence>
<sequence length="148" mass="16854">MRHSDKAKRIWSLFFLFFIFFGIISVLIISAGNDTYSLIKGSDRIYYDWKGIVGLYSIPFLFFTYIYLVISFIISETNVLVKKNKKKSHNIIMKYLGPIIALSLLCIIIGFISTFFITSYVHSHYTPCDGSSGIYSGKNYVKGGATCH</sequence>
<dbReference type="EMBL" id="DAAGOV010000008">
    <property type="protein sequence ID" value="HAB3947038.1"/>
    <property type="molecule type" value="Genomic_DNA"/>
</dbReference>
<dbReference type="EMBL" id="DAASXW010000046">
    <property type="protein sequence ID" value="HAE7506522.1"/>
    <property type="molecule type" value="Genomic_DNA"/>
</dbReference>
<evidence type="ECO:0000313" key="41">
    <source>
        <dbReference type="EMBL" id="HAB5942299.1"/>
    </source>
</evidence>
<dbReference type="EMBL" id="AAGTMP010000040">
    <property type="protein sequence ID" value="EBR8144289.1"/>
    <property type="molecule type" value="Genomic_DNA"/>
</dbReference>
<evidence type="ECO:0000313" key="15">
    <source>
        <dbReference type="EMBL" id="EBZ7020150.1"/>
    </source>
</evidence>
<evidence type="ECO:0000313" key="25">
    <source>
        <dbReference type="EMBL" id="EDH5704308.1"/>
    </source>
</evidence>
<evidence type="ECO:0000313" key="31">
    <source>
        <dbReference type="EMBL" id="HAB1804070.1"/>
    </source>
</evidence>
<evidence type="ECO:0000313" key="37">
    <source>
        <dbReference type="EMBL" id="HAB5022665.1"/>
    </source>
</evidence>
<dbReference type="EMBL" id="AAMJGE010000040">
    <property type="protein sequence ID" value="EDH9232228.1"/>
    <property type="molecule type" value="Genomic_DNA"/>
</dbReference>
<evidence type="ECO:0000313" key="45">
    <source>
        <dbReference type="EMBL" id="HAD9848011.1"/>
    </source>
</evidence>
<evidence type="ECO:0000313" key="58">
    <source>
        <dbReference type="EMBL" id="HAF7735194.1"/>
    </source>
</evidence>
<dbReference type="EMBL" id="QDOG01000044">
    <property type="protein sequence ID" value="PVL85197.1"/>
    <property type="molecule type" value="Genomic_DNA"/>
</dbReference>
<evidence type="ECO:0000313" key="48">
    <source>
        <dbReference type="EMBL" id="HAE0451770.1"/>
    </source>
</evidence>
<evidence type="ECO:0000313" key="22">
    <source>
        <dbReference type="EMBL" id="EDC9469851.1"/>
    </source>
</evidence>
<dbReference type="EMBL" id="AAHYFF010000066">
    <property type="protein sequence ID" value="ECB6382380.1"/>
    <property type="molecule type" value="Genomic_DNA"/>
</dbReference>
<keyword evidence="1" id="KW-0472">Membrane</keyword>
<dbReference type="EMBL" id="AAHMZR010000070">
    <property type="protein sequence ID" value="EBY0578180.1"/>
    <property type="molecule type" value="Genomic_DNA"/>
</dbReference>
<evidence type="ECO:0000313" key="17">
    <source>
        <dbReference type="EMBL" id="ECB6029123.1"/>
    </source>
</evidence>
<dbReference type="EMBL" id="DAAPXI010000011">
    <property type="protein sequence ID" value="HAD8176544.1"/>
    <property type="molecule type" value="Genomic_DNA"/>
</dbReference>
<dbReference type="EMBL" id="AAGQKS010000086">
    <property type="protein sequence ID" value="EBQ8903945.1"/>
    <property type="molecule type" value="Genomic_DNA"/>
</dbReference>
<dbReference type="EMBL" id="DAAHEN010000028">
    <property type="protein sequence ID" value="HAB5771804.1"/>
    <property type="molecule type" value="Genomic_DNA"/>
</dbReference>
<evidence type="ECO:0000313" key="29">
    <source>
        <dbReference type="EMBL" id="HAB1571693.1"/>
    </source>
</evidence>
<evidence type="ECO:0000313" key="28">
    <source>
        <dbReference type="EMBL" id="HAB1021203.1"/>
    </source>
</evidence>
<evidence type="ECO:0000313" key="10">
    <source>
        <dbReference type="EMBL" id="EBY0578180.1"/>
    </source>
</evidence>
<evidence type="ECO:0000313" key="8">
    <source>
        <dbReference type="EMBL" id="EBS0219477.1"/>
    </source>
</evidence>
<evidence type="ECO:0000313" key="53">
    <source>
        <dbReference type="EMBL" id="HAE4619769.1"/>
    </source>
</evidence>
<evidence type="ECO:0000313" key="35">
    <source>
        <dbReference type="EMBL" id="HAB2426857.1"/>
    </source>
</evidence>
<dbReference type="EMBL" id="AAHRZG010000053">
    <property type="protein sequence ID" value="EBZ7020150.1"/>
    <property type="molecule type" value="Genomic_DNA"/>
</dbReference>
<feature type="transmembrane region" description="Helical" evidence="1">
    <location>
        <begin position="52"/>
        <end position="74"/>
    </location>
</feature>
<dbReference type="EMBL" id="DAASRO010000007">
    <property type="protein sequence ID" value="HAE6728914.1"/>
    <property type="molecule type" value="Genomic_DNA"/>
</dbReference>
<dbReference type="EMBL" id="AAFGSL010000051">
    <property type="protein sequence ID" value="EBF7617071.1"/>
    <property type="molecule type" value="Genomic_DNA"/>
</dbReference>
<evidence type="ECO:0000313" key="23">
    <source>
        <dbReference type="EMBL" id="EDG5621872.1"/>
    </source>
</evidence>
<dbReference type="EMBL" id="AAHNKL010000055">
    <property type="protein sequence ID" value="EBY1992207.1"/>
    <property type="molecule type" value="Genomic_DNA"/>
</dbReference>
<evidence type="ECO:0000313" key="36">
    <source>
        <dbReference type="EMBL" id="HAB3947038.1"/>
    </source>
</evidence>
<evidence type="ECO:0000313" key="4">
    <source>
        <dbReference type="EMBL" id="EBQ8903945.1"/>
    </source>
</evidence>
<dbReference type="EMBL" id="DAAHBC010000174">
    <property type="protein sequence ID" value="HAB5385939.1"/>
    <property type="molecule type" value="Genomic_DNA"/>
</dbReference>
<evidence type="ECO:0000313" key="39">
    <source>
        <dbReference type="EMBL" id="HAB5526616.1"/>
    </source>
</evidence>
<dbReference type="EMBL" id="DAAFPI010000009">
    <property type="protein sequence ID" value="HAB1021203.1"/>
    <property type="molecule type" value="Genomic_DNA"/>
</dbReference>
<dbReference type="EMBL" id="DAAQXW010000042">
    <property type="protein sequence ID" value="HAE1324502.1"/>
    <property type="molecule type" value="Genomic_DNA"/>
</dbReference>
<evidence type="ECO:0000313" key="19">
    <source>
        <dbReference type="EMBL" id="ECT6086671.1"/>
    </source>
</evidence>
<dbReference type="EMBL" id="DAAQNS010000036">
    <property type="protein sequence ID" value="HAE0115388.1"/>
    <property type="molecule type" value="Genomic_DNA"/>
</dbReference>
<evidence type="ECO:0000313" key="3">
    <source>
        <dbReference type="EMBL" id="EBG3096073.1"/>
    </source>
</evidence>
<evidence type="ECO:0000313" key="9">
    <source>
        <dbReference type="EMBL" id="EBU7988082.1"/>
    </source>
</evidence>
<evidence type="ECO:0000313" key="20">
    <source>
        <dbReference type="EMBL" id="ECU7934810.1"/>
    </source>
</evidence>
<dbReference type="EMBL" id="DAAHCK010000028">
    <property type="protein sequence ID" value="HAB5526616.1"/>
    <property type="molecule type" value="Genomic_DNA"/>
</dbReference>
<organism evidence="59 60">
    <name type="scientific">Salmonella enterica subsp. enterica serovar Agona</name>
    <dbReference type="NCBI Taxonomy" id="58095"/>
    <lineage>
        <taxon>Bacteria</taxon>
        <taxon>Pseudomonadati</taxon>
        <taxon>Pseudomonadota</taxon>
        <taxon>Gammaproteobacteria</taxon>
        <taxon>Enterobacterales</taxon>
        <taxon>Enterobacteriaceae</taxon>
        <taxon>Salmonella</taxon>
    </lineage>
</organism>
<dbReference type="EMBL" id="AALOGT010000042">
    <property type="protein sequence ID" value="EDB6499952.1"/>
    <property type="molecule type" value="Genomic_DNA"/>
</dbReference>
<feature type="transmembrane region" description="Helical" evidence="1">
    <location>
        <begin position="12"/>
        <end position="32"/>
    </location>
</feature>
<evidence type="ECO:0000313" key="47">
    <source>
        <dbReference type="EMBL" id="HAE0206661.1"/>
    </source>
</evidence>
<evidence type="ECO:0000313" key="44">
    <source>
        <dbReference type="EMBL" id="HAD8176544.1"/>
    </source>
</evidence>
<evidence type="ECO:0000313" key="57">
    <source>
        <dbReference type="EMBL" id="HAE9395016.1"/>
    </source>
</evidence>
<evidence type="ECO:0000313" key="24">
    <source>
        <dbReference type="EMBL" id="EDG5799609.1"/>
    </source>
</evidence>
<keyword evidence="1" id="KW-0812">Transmembrane</keyword>
<dbReference type="EMBL" id="DAAFWQ010000155">
    <property type="protein sequence ID" value="HAB1827481.1"/>
    <property type="molecule type" value="Genomic_DNA"/>
</dbReference>
<evidence type="ECO:0000313" key="46">
    <source>
        <dbReference type="EMBL" id="HAE0115388.1"/>
    </source>
</evidence>
<accession>A0A2T9HPC4</accession>
<dbReference type="EMBL" id="AAHDEP010000090">
    <property type="protein sequence ID" value="EBU7988082.1"/>
    <property type="molecule type" value="Genomic_DNA"/>
</dbReference>
<dbReference type="EMBL" id="AAMEQR010000036">
    <property type="protein sequence ID" value="EDG5799609.1"/>
    <property type="molecule type" value="Genomic_DNA"/>
</dbReference>
<feature type="transmembrane region" description="Helical" evidence="1">
    <location>
        <begin position="95"/>
        <end position="117"/>
    </location>
</feature>
<dbReference type="EMBL" id="AAMEPF010000007">
    <property type="protein sequence ID" value="EDG5621872.1"/>
    <property type="molecule type" value="Genomic_DNA"/>
</dbReference>
<protein>
    <submittedName>
        <fullName evidence="59">DUF1240 domain-containing protein</fullName>
    </submittedName>
</protein>
<reference evidence="15" key="6">
    <citation type="submission" date="2018-11" db="EMBL/GenBank/DDBJ databases">
        <authorList>
            <consortium name="NARMS: The National Antimicrobial Resistance Monitoring System"/>
        </authorList>
    </citation>
    <scope>NUCLEOTIDE SEQUENCE</scope>
    <source>
        <strain evidence="19">CVM N57313F</strain>
        <strain evidence="15">FSIS11815297</strain>
        <strain evidence="20">FSIS1607168</strain>
    </source>
</reference>
<evidence type="ECO:0000313" key="6">
    <source>
        <dbReference type="EMBL" id="EBR8144289.1"/>
    </source>
</evidence>
<dbReference type="EMBL" id="DAAFWC010000011">
    <property type="protein sequence ID" value="HAB1709794.1"/>
    <property type="molecule type" value="Genomic_DNA"/>
</dbReference>
<dbReference type="EMBL" id="DAARAJ010000006">
    <property type="protein sequence ID" value="HAE1640351.1"/>
    <property type="molecule type" value="Genomic_DNA"/>
</dbReference>
<gene>
    <name evidence="19" type="ORF">A3Z75_24845</name>
    <name evidence="21" type="ORF">AL996_25115</name>
    <name evidence="24" type="ORF">B7643_23375</name>
    <name evidence="23" type="ORF">B7S77_15145</name>
    <name evidence="20" type="ORF">BEI99_23910</name>
    <name evidence="22" type="ORF">BH418_24740</name>
    <name evidence="59" type="ORF">C4792_26145</name>
    <name evidence="25" type="ORF">CB179_23155</name>
    <name evidence="26" type="ORF">CB381_22795</name>
    <name evidence="27" type="ORF">CC399_22750</name>
    <name evidence="12" type="ORF">D4487_24820</name>
    <name evidence="13" type="ORF">D5800_24065</name>
    <name evidence="2" type="ORF">DEM85_24640</name>
    <name evidence="4" type="ORF">DKS77_24825</name>
    <name evidence="9" type="ORF">DLB38_25785</name>
    <name evidence="6" type="ORF">DN360_24385</name>
    <name evidence="5" type="ORF">DNV88_25745</name>
    <name evidence="7" type="ORF">DTG92_23800</name>
    <name evidence="8" type="ORF">DTV28_23950</name>
    <name evidence="11" type="ORF">DU232_25005</name>
    <name evidence="10" type="ORF">DUR08_25170</name>
    <name evidence="18" type="ORF">E0T08_23605</name>
    <name evidence="14" type="ORF">EBC43_23945</name>
    <name evidence="15" type="ORF">EEQ47_23510</name>
    <name evidence="16" type="ORF">EVU59_22945</name>
    <name evidence="17" type="ORF">EZX27_23845</name>
    <name evidence="3" type="ORF">FIR09_23540</name>
    <name evidence="43" type="ORF">G0D82_08940</name>
    <name evidence="44" type="ORF">G1157_19690</name>
    <name evidence="47" type="ORF">G2167_15580</name>
    <name evidence="45" type="ORF">G2187_19850</name>
    <name evidence="48" type="ORF">G2192_24640</name>
    <name evidence="46" type="ORF">G2213_25870</name>
    <name evidence="49" type="ORF">G2913_23555</name>
    <name evidence="51" type="ORF">G2960_22875</name>
    <name evidence="50" type="ORF">G2966_22875</name>
    <name evidence="52" type="ORF">G2970_12150</name>
    <name evidence="53" type="ORF">G4D20_003517</name>
    <name evidence="54" type="ORF">G4K93_002747</name>
    <name evidence="55" type="ORF">G4P07_004952</name>
    <name evidence="56" type="ORF">G4P20_004814</name>
    <name evidence="57" type="ORF">G4Y13_004606</name>
    <name evidence="58" type="ORF">G9336_004754</name>
    <name evidence="37" type="ORF">GB020_17655</name>
    <name evidence="35" type="ORF">GB182_23035</name>
    <name evidence="38" type="ORF">GB193_22730</name>
    <name evidence="41" type="ORF">GB352_23045</name>
    <name evidence="34" type="ORF">GB356_23030</name>
    <name evidence="32" type="ORF">GB388_23240</name>
    <name evidence="42" type="ORF">GB394_18615</name>
    <name evidence="30" type="ORF">GB423_17100</name>
    <name evidence="36" type="ORF">GB481_16420</name>
    <name evidence="39" type="ORF">GBR77_23500</name>
    <name evidence="40" type="ORF">GBS17_23065</name>
    <name evidence="29" type="ORF">GBX08_17135</name>
    <name evidence="28" type="ORF">GBX75_12415</name>
    <name evidence="31" type="ORF">GBY12_17640</name>
    <name evidence="33" type="ORF">GBY78_23385</name>
</gene>
<dbReference type="EMBL" id="AAGUBV010000061">
    <property type="protein sequence ID" value="EBR9966498.1"/>
    <property type="molecule type" value="Genomic_DNA"/>
</dbReference>
<reference evidence="5" key="3">
    <citation type="submission" date="2018-06" db="EMBL/GenBank/DDBJ databases">
        <authorList>
            <person name="Ashton P.M."/>
            <person name="Dallman T."/>
            <person name="Nair S."/>
            <person name="De Pinna E."/>
            <person name="Peters T."/>
            <person name="Grant K."/>
        </authorList>
    </citation>
    <scope>NUCLEOTIDE SEQUENCE</scope>
    <source>
        <strain evidence="10">152447</strain>
        <strain evidence="13">178634</strain>
        <strain evidence="7">178666</strain>
        <strain evidence="4">208936</strain>
        <strain evidence="2">240168</strain>
        <strain evidence="9">250819</strain>
        <strain evidence="25">344039</strain>
        <strain evidence="27">352129</strain>
        <strain evidence="18">365830</strain>
        <strain evidence="26">369915</strain>
        <strain evidence="8">423873</strain>
        <strain evidence="5">428140</strain>
        <strain evidence="11">488730</strain>
        <strain evidence="6">535271</strain>
        <strain evidence="12">542153</strain>
        <strain evidence="14">620437</strain>
        <strain evidence="16">676364</strain>
        <strain evidence="17">689000</strain>
        <strain evidence="3">741041</strain>
    </source>
</reference>
<dbReference type="EMBL" id="AALSOQ010000064">
    <property type="protein sequence ID" value="EDC9469851.1"/>
    <property type="molecule type" value="Genomic_DNA"/>
</dbReference>
<dbReference type="EMBL" id="AAGUFA010000050">
    <property type="protein sequence ID" value="EBS0219477.1"/>
    <property type="molecule type" value="Genomic_DNA"/>
</dbReference>
<reference evidence="59 60" key="2">
    <citation type="submission" date="2018-04" db="EMBL/GenBank/DDBJ databases">
        <title>Serotype diversity and antimicrobial resistance among Salmonella enterica isolated from patients at an equine referral hospital.</title>
        <authorList>
            <person name="Leon I.M."/>
            <person name="Lawhon S.D."/>
            <person name="Norman K.N."/>
            <person name="Threadgill D.S."/>
            <person name="Ohta N."/>
            <person name="Vinasco J."/>
            <person name="Scott H.M."/>
        </authorList>
    </citation>
    <scope>NUCLEOTIDE SEQUENCE [LARGE SCALE GENOMIC DNA]</scope>
    <source>
        <strain evidence="59 60">167</strain>
    </source>
</reference>
<evidence type="ECO:0000313" key="26">
    <source>
        <dbReference type="EMBL" id="EDH6342712.1"/>
    </source>
</evidence>
<dbReference type="EMBL" id="AAHORV010000047">
    <property type="protein sequence ID" value="EBY6739657.1"/>
    <property type="molecule type" value="Genomic_DNA"/>
</dbReference>
<dbReference type="EMBL" id="AAHRCT010000059">
    <property type="protein sequence ID" value="EBZ4272758.1"/>
    <property type="molecule type" value="Genomic_DNA"/>
</dbReference>
<dbReference type="Proteomes" id="UP000245147">
    <property type="component" value="Unassembled WGS sequence"/>
</dbReference>
<dbReference type="EMBL" id="AAFIKO010000067">
    <property type="protein sequence ID" value="EBG3096073.1"/>
    <property type="molecule type" value="Genomic_DNA"/>
</dbReference>
<evidence type="ECO:0000313" key="43">
    <source>
        <dbReference type="EMBL" id="HAC6810070.1"/>
    </source>
</evidence>
<dbReference type="EMBL" id="DAAFWP010000011">
    <property type="protein sequence ID" value="HAB1804070.1"/>
    <property type="molecule type" value="Genomic_DNA"/>
</dbReference>
<evidence type="ECO:0000313" key="11">
    <source>
        <dbReference type="EMBL" id="EBY1992207.1"/>
    </source>
</evidence>
<evidence type="ECO:0000313" key="27">
    <source>
        <dbReference type="EMBL" id="EDH9232228.1"/>
    </source>
</evidence>
<evidence type="ECO:0000313" key="42">
    <source>
        <dbReference type="EMBL" id="HAB6238186.1"/>
    </source>
</evidence>
<dbReference type="EMBL" id="DAAQWY010000031">
    <property type="protein sequence ID" value="HAE1221082.1"/>
    <property type="molecule type" value="Genomic_DNA"/>
</dbReference>
<evidence type="ECO:0000313" key="30">
    <source>
        <dbReference type="EMBL" id="HAB1709794.1"/>
    </source>
</evidence>
<dbReference type="EMBL" id="AAGQWK010000055">
    <property type="protein sequence ID" value="EBR0144901.1"/>
    <property type="molecule type" value="Genomic_DNA"/>
</dbReference>
<dbReference type="EMBL" id="AAHOGD010000076">
    <property type="protein sequence ID" value="EBY5067633.1"/>
    <property type="molecule type" value="Genomic_DNA"/>
</dbReference>
<dbReference type="EMBL" id="DAAHHO010000011">
    <property type="protein sequence ID" value="HAB6238186.1"/>
    <property type="molecule type" value="Genomic_DNA"/>
</dbReference>
<dbReference type="EMBL" id="DAAMIM010000006">
    <property type="protein sequence ID" value="HAC6810070.1"/>
    <property type="molecule type" value="Genomic_DNA"/>
</dbReference>
<evidence type="ECO:0000313" key="49">
    <source>
        <dbReference type="EMBL" id="HAE1221082.1"/>
    </source>
</evidence>
<dbReference type="EMBL" id="AAMIHC010000047">
    <property type="protein sequence ID" value="EDH6342712.1"/>
    <property type="molecule type" value="Genomic_DNA"/>
</dbReference>
<evidence type="ECO:0000313" key="60">
    <source>
        <dbReference type="Proteomes" id="UP000245147"/>
    </source>
</evidence>
<dbReference type="EMBL" id="DAAGXT010000012">
    <property type="protein sequence ID" value="HAB5022665.1"/>
    <property type="molecule type" value="Genomic_DNA"/>
</dbReference>
<evidence type="ECO:0000313" key="18">
    <source>
        <dbReference type="EMBL" id="ECB6382380.1"/>
    </source>
</evidence>
<keyword evidence="1" id="KW-1133">Transmembrane helix</keyword>
<dbReference type="EMBL" id="DAARZX010000010">
    <property type="protein sequence ID" value="HAE4619769.1"/>
    <property type="molecule type" value="Genomic_DNA"/>
</dbReference>
<evidence type="ECO:0000313" key="38">
    <source>
        <dbReference type="EMBL" id="HAB5385939.1"/>
    </source>
</evidence>
<dbReference type="EMBL" id="DAAQLP010000012">
    <property type="protein sequence ID" value="HAD9848011.1"/>
    <property type="molecule type" value="Genomic_DNA"/>
</dbReference>
<dbReference type="AlphaFoldDB" id="A0A2T9HPC4"/>
<evidence type="ECO:0000313" key="2">
    <source>
        <dbReference type="EMBL" id="EBF7617071.1"/>
    </source>
</evidence>
<dbReference type="EMBL" id="DAAWFY010000035">
    <property type="protein sequence ID" value="HAF7735194.1"/>
    <property type="molecule type" value="Genomic_DNA"/>
</dbReference>
<evidence type="ECO:0000313" key="33">
    <source>
        <dbReference type="EMBL" id="HAB1885205.1"/>
    </source>
</evidence>
<evidence type="ECO:0000313" key="55">
    <source>
        <dbReference type="EMBL" id="HAE7506522.1"/>
    </source>
</evidence>
<reference evidence="21" key="4">
    <citation type="submission" date="2018-07" db="EMBL/GenBank/DDBJ databases">
        <authorList>
            <consortium name="GenomeTrakr network: Whole genome sequencing for foodborne pathogen traceback"/>
        </authorList>
    </citation>
    <scope>NUCLEOTIDE SEQUENCE</scope>
    <source>
        <strain evidence="22">ADRDL-16-8871</strain>
        <strain evidence="21">FDA00004800</strain>
    </source>
</reference>
<dbReference type="EMBL" id="DAAFXG010000027">
    <property type="protein sequence ID" value="HAB1885205.1"/>
    <property type="molecule type" value="Genomic_DNA"/>
</dbReference>
<evidence type="ECO:0000313" key="13">
    <source>
        <dbReference type="EMBL" id="EBY6739657.1"/>
    </source>
</evidence>
<dbReference type="EMBL" id="DAAQQN010000032">
    <property type="protein sequence ID" value="HAE0451770.1"/>
    <property type="molecule type" value="Genomic_DNA"/>
</dbReference>
<evidence type="ECO:0000313" key="12">
    <source>
        <dbReference type="EMBL" id="EBY5067633.1"/>
    </source>
</evidence>
<dbReference type="EMBL" id="DAASYN010000040">
    <property type="protein sequence ID" value="HAE7560540.1"/>
    <property type="molecule type" value="Genomic_DNA"/>
</dbReference>
<dbReference type="EMBL" id="DAAGBW010000024">
    <property type="protein sequence ID" value="HAB2426857.1"/>
    <property type="molecule type" value="Genomic_DNA"/>
</dbReference>
<reference evidence="28" key="1">
    <citation type="journal article" date="2018" name="Genome Biol.">
        <title>SKESA: strategic k-mer extension for scrupulous assemblies.</title>
        <authorList>
            <person name="Souvorov A."/>
            <person name="Agarwala R."/>
            <person name="Lipman D.J."/>
        </authorList>
    </citation>
    <scope>NUCLEOTIDE SEQUENCE</scope>
    <source>
        <strain evidence="43">09-3426</strain>
        <strain evidence="57">10-7240</strain>
        <strain evidence="55">10-7243</strain>
        <strain evidence="56">11-5588</strain>
        <strain evidence="54">13-0431</strain>
        <strain evidence="58">13-2460</strain>
        <strain evidence="53">13-5657</strain>
        <strain evidence="44">CE06.035</strain>
        <strain evidence="28">Salmonella enterica</strain>
        <strain evidence="47">Sam_3440b185-6731-4f40-abe7-826e6475c527</strain>
        <strain evidence="48">Sam_5f569ebd-755b-4147-8429-4678b9c250cc</strain>
        <strain evidence="46">Sam_8b55db79-2e89-45d5-a9a1-8092f0a17964</strain>
        <strain evidence="45">Sam_997f2e98-28ae-496a-bdd7-14b549d092b4</strain>
    </source>
</reference>
<reference evidence="28" key="7">
    <citation type="submission" date="2019-10" db="EMBL/GenBank/DDBJ databases">
        <authorList>
            <consortium name="NCBI Pathogen Detection Project"/>
        </authorList>
    </citation>
    <scope>NUCLEOTIDE SEQUENCE</scope>
    <source>
        <strain evidence="43">09-3426</strain>
        <strain evidence="57">10-7240</strain>
        <strain evidence="55">10-7243</strain>
        <strain evidence="56">11-5588</strain>
        <strain evidence="54">13-0431</strain>
        <strain evidence="58">13-2460</strain>
        <strain evidence="53">13-5657</strain>
        <strain evidence="44">CE06.035</strain>
        <strain evidence="28">Salmonella enterica</strain>
        <strain evidence="47">Sam_3440b185-6731-4f40-abe7-826e6475c527</strain>
        <strain evidence="48">Sam_5f569ebd-755b-4147-8429-4678b9c250cc</strain>
        <strain evidence="46">Sam_8b55db79-2e89-45d5-a9a1-8092f0a17964</strain>
        <strain evidence="45">Sam_997f2e98-28ae-496a-bdd7-14b549d092b4</strain>
    </source>
</reference>
<name>A0A2T9HPC4_SALET</name>
<evidence type="ECO:0000313" key="34">
    <source>
        <dbReference type="EMBL" id="HAB2372290.1"/>
    </source>
</evidence>
<evidence type="ECO:0000313" key="5">
    <source>
        <dbReference type="EMBL" id="EBR0144901.1"/>
    </source>
</evidence>
<evidence type="ECO:0000313" key="14">
    <source>
        <dbReference type="EMBL" id="EBZ4272758.1"/>
    </source>
</evidence>
<dbReference type="EMBL" id="AAHWZL010000037">
    <property type="protein sequence ID" value="ECB2571492.1"/>
    <property type="molecule type" value="Genomic_DNA"/>
</dbReference>
<dbReference type="EMBL" id="DAAQOM010000008">
    <property type="protein sequence ID" value="HAE0206661.1"/>
    <property type="molecule type" value="Genomic_DNA"/>
</dbReference>
<reference evidence="23" key="5">
    <citation type="submission" date="2018-07" db="EMBL/GenBank/DDBJ databases">
        <authorList>
            <consortium name="PulseNet: The National Subtyping Network for Foodborne Disease Surveillance"/>
            <person name="Tarr C.L."/>
            <person name="Trees E."/>
            <person name="Katz L.S."/>
            <person name="Carleton-Romer H.A."/>
            <person name="Stroika S."/>
            <person name="Kucerova Z."/>
            <person name="Roache K.F."/>
            <person name="Sabol A.L."/>
            <person name="Besser J."/>
            <person name="Gerner-Smidt P."/>
        </authorList>
    </citation>
    <scope>NUCLEOTIDE SEQUENCE</scope>
    <source>
        <strain evidence="23">PNUSAS011306</strain>
        <strain evidence="24">PNUSAS011364</strain>
    </source>
</reference>
<evidence type="ECO:0000313" key="32">
    <source>
        <dbReference type="EMBL" id="HAB1827481.1"/>
    </source>
</evidence>
<proteinExistence type="predicted"/>
<evidence type="ECO:0000313" key="56">
    <source>
        <dbReference type="EMBL" id="HAE7560540.1"/>
    </source>
</evidence>
<evidence type="ECO:0000313" key="16">
    <source>
        <dbReference type="EMBL" id="ECB2571492.1"/>
    </source>
</evidence>
<evidence type="ECO:0000313" key="51">
    <source>
        <dbReference type="EMBL" id="HAE1606518.1"/>
    </source>
</evidence>
<evidence type="ECO:0000313" key="21">
    <source>
        <dbReference type="EMBL" id="EDB6499952.1"/>
    </source>
</evidence>
<evidence type="ECO:0000256" key="1">
    <source>
        <dbReference type="SAM" id="Phobius"/>
    </source>
</evidence>
<dbReference type="EMBL" id="DAATOG010000046">
    <property type="protein sequence ID" value="HAE9395016.1"/>
    <property type="molecule type" value="Genomic_DNA"/>
</dbReference>
<evidence type="ECO:0000313" key="40">
    <source>
        <dbReference type="EMBL" id="HAB5771804.1"/>
    </source>
</evidence>
<dbReference type="EMBL" id="AAMIBF010000047">
    <property type="protein sequence ID" value="EDH5704308.1"/>
    <property type="molecule type" value="Genomic_DNA"/>
</dbReference>
<evidence type="ECO:0000313" key="52">
    <source>
        <dbReference type="EMBL" id="HAE1640351.1"/>
    </source>
</evidence>
<dbReference type="EMBL" id="DAAHFX010000028">
    <property type="protein sequence ID" value="HAB5942299.1"/>
    <property type="molecule type" value="Genomic_DNA"/>
</dbReference>
<dbReference type="EMBL" id="DAAGBK010000024">
    <property type="protein sequence ID" value="HAB2372290.1"/>
    <property type="molecule type" value="Genomic_DNA"/>
</dbReference>